<name>A0ABP1GA29_9CHLO</name>
<accession>A0ABP1GA29</accession>
<feature type="compositionally biased region" description="Polar residues" evidence="1">
    <location>
        <begin position="46"/>
        <end position="55"/>
    </location>
</feature>
<evidence type="ECO:0000256" key="1">
    <source>
        <dbReference type="SAM" id="MobiDB-lite"/>
    </source>
</evidence>
<keyword evidence="3" id="KW-1185">Reference proteome</keyword>
<reference evidence="2 3" key="1">
    <citation type="submission" date="2024-06" db="EMBL/GenBank/DDBJ databases">
        <authorList>
            <person name="Kraege A."/>
            <person name="Thomma B."/>
        </authorList>
    </citation>
    <scope>NUCLEOTIDE SEQUENCE [LARGE SCALE GENOMIC DNA]</scope>
</reference>
<sequence>MGLKEVEGVKLAKTAAGPDVSDFEATLAMLPPRLAARLSLGPSRDASPQASSRASTPLERGSEGSSQISGSQARSSGASGRTRRYRPKDRSWAGSGQFPDLESPPGLPLPGRGGSGALPSPPYSAEVDRSFLRHGHPNPNDGERQLASSASPPLQVRAHQQRPHSSHSAGVTPARQPRQPPNMQVVRAGTRAAGVLDQPSEDGLCTDSTGPPGKALSPQLDISTSSASDRPPASAPTKAADISAEVEKLQNERALADEQAQQMAMQAQTLLQEKADMAARLAEQERQNRDLLQKLEYMQACIAEGGEGASAEEAEYYRDALAQTEAEKEHIIRAYYERIGELPPGDITAA</sequence>
<organism evidence="2 3">
    <name type="scientific">Coccomyxa viridis</name>
    <dbReference type="NCBI Taxonomy" id="1274662"/>
    <lineage>
        <taxon>Eukaryota</taxon>
        <taxon>Viridiplantae</taxon>
        <taxon>Chlorophyta</taxon>
        <taxon>core chlorophytes</taxon>
        <taxon>Trebouxiophyceae</taxon>
        <taxon>Trebouxiophyceae incertae sedis</taxon>
        <taxon>Coccomyxaceae</taxon>
        <taxon>Coccomyxa</taxon>
    </lineage>
</organism>
<feature type="compositionally biased region" description="Low complexity" evidence="1">
    <location>
        <begin position="223"/>
        <end position="236"/>
    </location>
</feature>
<feature type="region of interest" description="Disordered" evidence="1">
    <location>
        <begin position="38"/>
        <end position="241"/>
    </location>
</feature>
<dbReference type="EMBL" id="CAXHTA020000019">
    <property type="protein sequence ID" value="CAL5228682.1"/>
    <property type="molecule type" value="Genomic_DNA"/>
</dbReference>
<proteinExistence type="predicted"/>
<protein>
    <submittedName>
        <fullName evidence="2">G11857 protein</fullName>
    </submittedName>
</protein>
<evidence type="ECO:0000313" key="3">
    <source>
        <dbReference type="Proteomes" id="UP001497392"/>
    </source>
</evidence>
<feature type="compositionally biased region" description="Low complexity" evidence="1">
    <location>
        <begin position="63"/>
        <end position="80"/>
    </location>
</feature>
<dbReference type="Proteomes" id="UP001497392">
    <property type="component" value="Unassembled WGS sequence"/>
</dbReference>
<comment type="caution">
    <text evidence="2">The sequence shown here is derived from an EMBL/GenBank/DDBJ whole genome shotgun (WGS) entry which is preliminary data.</text>
</comment>
<evidence type="ECO:0000313" key="2">
    <source>
        <dbReference type="EMBL" id="CAL5228682.1"/>
    </source>
</evidence>
<gene>
    <name evidence="2" type="primary">g11857</name>
    <name evidence="2" type="ORF">VP750_LOCUS10588</name>
</gene>